<dbReference type="OrthoDB" id="9782588at2"/>
<dbReference type="InterPro" id="IPR005467">
    <property type="entry name" value="His_kinase_dom"/>
</dbReference>
<dbReference type="AlphaFoldDB" id="A0A2U8FSN1"/>
<comment type="catalytic activity">
    <reaction evidence="1">
        <text>ATP + protein L-histidine = ADP + protein N-phospho-L-histidine.</text>
        <dbReference type="EC" id="2.7.13.3"/>
    </reaction>
</comment>
<keyword evidence="7" id="KW-0902">Two-component regulatory system</keyword>
<evidence type="ECO:0000259" key="9">
    <source>
        <dbReference type="PROSITE" id="PS50885"/>
    </source>
</evidence>
<evidence type="ECO:0000256" key="6">
    <source>
        <dbReference type="ARBA" id="ARBA00022777"/>
    </source>
</evidence>
<dbReference type="InterPro" id="IPR003660">
    <property type="entry name" value="HAMP_dom"/>
</dbReference>
<evidence type="ECO:0000256" key="4">
    <source>
        <dbReference type="ARBA" id="ARBA00022553"/>
    </source>
</evidence>
<dbReference type="GO" id="GO:0000155">
    <property type="term" value="F:phosphorelay sensor kinase activity"/>
    <property type="evidence" value="ECO:0007669"/>
    <property type="project" value="InterPro"/>
</dbReference>
<accession>A0A2U8FSN1</accession>
<dbReference type="InterPro" id="IPR003594">
    <property type="entry name" value="HATPase_dom"/>
</dbReference>
<evidence type="ECO:0000259" key="8">
    <source>
        <dbReference type="PROSITE" id="PS50109"/>
    </source>
</evidence>
<keyword evidence="11" id="KW-1185">Reference proteome</keyword>
<dbReference type="Proteomes" id="UP000244892">
    <property type="component" value="Chromosome"/>
</dbReference>
<dbReference type="PROSITE" id="PS50885">
    <property type="entry name" value="HAMP"/>
    <property type="match status" value="1"/>
</dbReference>
<dbReference type="CDD" id="cd06225">
    <property type="entry name" value="HAMP"/>
    <property type="match status" value="1"/>
</dbReference>
<dbReference type="PANTHER" id="PTHR24421">
    <property type="entry name" value="NITRATE/NITRITE SENSOR PROTEIN NARX-RELATED"/>
    <property type="match status" value="1"/>
</dbReference>
<sequence>MSLRLRLTLVVVALMALTVSLLAWREINGTRRSVHEEIEAASRVAVQVLRVVNQLPFDEARIMVQGLGRVRANEITLFDAQGSVAYVSPPSPYKPGRQAPDWFAGLVTPRTAVQDIALPGGRLSVRPDPSRAVLDGWDEFVQLMLHVAAGLVVVGGFTALTLVRTLAPLARIEAALRSLQRGQYDTRLPALPGREAALMSQAFNDMAQSIQDNLHARDEARAAQASLAQSRELTQVILQRVEAERARIARDLHDELGQQLTALRTVAQVLSQDPALMRDKAELVGLLKRVSDDMAASLQGMLPRLRPLALDRLGLQDALSDLLLDWRQVAPTLDITLHVAPLPDGLGDTLATAAYRIVQEAVTNAIKHAQARRITVTLTSTDHALELTVQDDGIGLPAAWQRPGHHGLLGIRERVQALGGTLALSAAQPAAPHPGLRLSAALPWSQPPVSGT</sequence>
<dbReference type="Gene3D" id="1.20.5.1930">
    <property type="match status" value="1"/>
</dbReference>
<dbReference type="EC" id="2.7.13.3" evidence="3"/>
<dbReference type="CDD" id="cd16917">
    <property type="entry name" value="HATPase_UhpB-NarQ-NarX-like"/>
    <property type="match status" value="1"/>
</dbReference>
<reference evidence="10 11" key="1">
    <citation type="submission" date="2018-05" db="EMBL/GenBank/DDBJ databases">
        <title>complete genome sequence of Aquabacterium olei NBRC 110486.</title>
        <authorList>
            <person name="Tang B."/>
            <person name="Chang J."/>
            <person name="Zhang L."/>
            <person name="Yang H."/>
        </authorList>
    </citation>
    <scope>NUCLEOTIDE SEQUENCE [LARGE SCALE GENOMIC DNA]</scope>
    <source>
        <strain evidence="10 11">NBRC 110486</strain>
    </source>
</reference>
<organism evidence="10 11">
    <name type="scientific">Aquabacterium olei</name>
    <dbReference type="NCBI Taxonomy" id="1296669"/>
    <lineage>
        <taxon>Bacteria</taxon>
        <taxon>Pseudomonadati</taxon>
        <taxon>Pseudomonadota</taxon>
        <taxon>Betaproteobacteria</taxon>
        <taxon>Burkholderiales</taxon>
        <taxon>Aquabacterium</taxon>
    </lineage>
</organism>
<dbReference type="PANTHER" id="PTHR24421:SF58">
    <property type="entry name" value="SIGNAL TRANSDUCTION HISTIDINE-PROTEIN KINASE_PHOSPHATASE UHPB"/>
    <property type="match status" value="1"/>
</dbReference>
<dbReference type="SMART" id="SM00387">
    <property type="entry name" value="HATPase_c"/>
    <property type="match status" value="1"/>
</dbReference>
<evidence type="ECO:0000256" key="7">
    <source>
        <dbReference type="ARBA" id="ARBA00023012"/>
    </source>
</evidence>
<comment type="subcellular location">
    <subcellularLocation>
        <location evidence="2">Membrane</location>
    </subcellularLocation>
</comment>
<gene>
    <name evidence="10" type="ORF">DEH84_11995</name>
</gene>
<name>A0A2U8FSN1_9BURK</name>
<keyword evidence="6 10" id="KW-0418">Kinase</keyword>
<feature type="domain" description="HAMP" evidence="9">
    <location>
        <begin position="163"/>
        <end position="215"/>
    </location>
</feature>
<keyword evidence="5" id="KW-0808">Transferase</keyword>
<dbReference type="Gene3D" id="3.30.565.10">
    <property type="entry name" value="Histidine kinase-like ATPase, C-terminal domain"/>
    <property type="match status" value="1"/>
</dbReference>
<dbReference type="GO" id="GO:0046983">
    <property type="term" value="F:protein dimerization activity"/>
    <property type="evidence" value="ECO:0007669"/>
    <property type="project" value="InterPro"/>
</dbReference>
<dbReference type="Pfam" id="PF07730">
    <property type="entry name" value="HisKA_3"/>
    <property type="match status" value="1"/>
</dbReference>
<keyword evidence="4" id="KW-0597">Phosphoprotein</keyword>
<dbReference type="InterPro" id="IPR036890">
    <property type="entry name" value="HATPase_C_sf"/>
</dbReference>
<dbReference type="SUPFAM" id="SSF55874">
    <property type="entry name" value="ATPase domain of HSP90 chaperone/DNA topoisomerase II/histidine kinase"/>
    <property type="match status" value="1"/>
</dbReference>
<dbReference type="GO" id="GO:0016020">
    <property type="term" value="C:membrane"/>
    <property type="evidence" value="ECO:0007669"/>
    <property type="project" value="UniProtKB-SubCell"/>
</dbReference>
<dbReference type="Pfam" id="PF00672">
    <property type="entry name" value="HAMP"/>
    <property type="match status" value="1"/>
</dbReference>
<dbReference type="Pfam" id="PF02518">
    <property type="entry name" value="HATPase_c"/>
    <property type="match status" value="1"/>
</dbReference>
<evidence type="ECO:0000313" key="11">
    <source>
        <dbReference type="Proteomes" id="UP000244892"/>
    </source>
</evidence>
<dbReference type="RefSeq" id="WP_109037061.1">
    <property type="nucleotide sequence ID" value="NZ_CP029210.1"/>
</dbReference>
<dbReference type="KEGG" id="aon:DEH84_11995"/>
<evidence type="ECO:0000313" key="10">
    <source>
        <dbReference type="EMBL" id="AWI54065.1"/>
    </source>
</evidence>
<dbReference type="InterPro" id="IPR050482">
    <property type="entry name" value="Sensor_HK_TwoCompSys"/>
</dbReference>
<evidence type="ECO:0000256" key="2">
    <source>
        <dbReference type="ARBA" id="ARBA00004370"/>
    </source>
</evidence>
<dbReference type="Gene3D" id="6.10.340.10">
    <property type="match status" value="1"/>
</dbReference>
<feature type="domain" description="Histidine kinase" evidence="8">
    <location>
        <begin position="251"/>
        <end position="446"/>
    </location>
</feature>
<dbReference type="PROSITE" id="PS50109">
    <property type="entry name" value="HIS_KIN"/>
    <property type="match status" value="1"/>
</dbReference>
<dbReference type="EMBL" id="CP029210">
    <property type="protein sequence ID" value="AWI54065.1"/>
    <property type="molecule type" value="Genomic_DNA"/>
</dbReference>
<proteinExistence type="predicted"/>
<dbReference type="SUPFAM" id="SSF158472">
    <property type="entry name" value="HAMP domain-like"/>
    <property type="match status" value="1"/>
</dbReference>
<dbReference type="SMART" id="SM00304">
    <property type="entry name" value="HAMP"/>
    <property type="match status" value="1"/>
</dbReference>
<dbReference type="InterPro" id="IPR011712">
    <property type="entry name" value="Sig_transdc_His_kin_sub3_dim/P"/>
</dbReference>
<evidence type="ECO:0000256" key="3">
    <source>
        <dbReference type="ARBA" id="ARBA00012438"/>
    </source>
</evidence>
<protein>
    <recommendedName>
        <fullName evidence="3">histidine kinase</fullName>
        <ecNumber evidence="3">2.7.13.3</ecNumber>
    </recommendedName>
</protein>
<evidence type="ECO:0000256" key="5">
    <source>
        <dbReference type="ARBA" id="ARBA00022679"/>
    </source>
</evidence>
<evidence type="ECO:0000256" key="1">
    <source>
        <dbReference type="ARBA" id="ARBA00000085"/>
    </source>
</evidence>